<evidence type="ECO:0000313" key="5">
    <source>
        <dbReference type="EMBL" id="MYL64035.1"/>
    </source>
</evidence>
<evidence type="ECO:0000256" key="2">
    <source>
        <dbReference type="ARBA" id="ARBA00022801"/>
    </source>
</evidence>
<dbReference type="CDD" id="cd10028">
    <property type="entry name" value="UDG-F2_TDG_MUG"/>
    <property type="match status" value="1"/>
</dbReference>
<accession>A0A845EZX8</accession>
<comment type="caution">
    <text evidence="5">The sequence shown here is derived from an EMBL/GenBank/DDBJ whole genome shotgun (WGS) entry which is preliminary data.</text>
</comment>
<keyword evidence="3" id="KW-0234">DNA repair</keyword>
<proteinExistence type="predicted"/>
<dbReference type="AlphaFoldDB" id="A0A845EZX8"/>
<evidence type="ECO:0000256" key="1">
    <source>
        <dbReference type="ARBA" id="ARBA00022763"/>
    </source>
</evidence>
<dbReference type="GO" id="GO:0008263">
    <property type="term" value="F:pyrimidine-specific mismatch base pair DNA N-glycosylase activity"/>
    <property type="evidence" value="ECO:0007669"/>
    <property type="project" value="TreeGrafter"/>
</dbReference>
<dbReference type="Gene3D" id="3.40.470.10">
    <property type="entry name" value="Uracil-DNA glycosylase-like domain"/>
    <property type="match status" value="1"/>
</dbReference>
<dbReference type="GO" id="GO:0004844">
    <property type="term" value="F:uracil DNA N-glycosylase activity"/>
    <property type="evidence" value="ECO:0007669"/>
    <property type="project" value="TreeGrafter"/>
</dbReference>
<dbReference type="RefSeq" id="WP_160919487.1">
    <property type="nucleotide sequence ID" value="NZ_WMEY01000003.1"/>
</dbReference>
<sequence length="166" mass="18971">MLPDHLDYNLKILFIGFNPGLQSEEIGHHYANPTNRFFAVLNDAGLTDRKLSPEEDRRLLEYGYGLTNIVDRPTRGASDLTIEDYVQGRKHLLKKINVYMPLVNCYVGKGVYQKLSGIKKVDWGFQPINQVEGVRDFVAPSTSGLVRMSLKELTEIYRQLKLDKVN</sequence>
<dbReference type="EMBL" id="WMEY01000003">
    <property type="protein sequence ID" value="MYL64035.1"/>
    <property type="molecule type" value="Genomic_DNA"/>
</dbReference>
<dbReference type="GO" id="GO:0006285">
    <property type="term" value="P:base-excision repair, AP site formation"/>
    <property type="evidence" value="ECO:0007669"/>
    <property type="project" value="InterPro"/>
</dbReference>
<protein>
    <submittedName>
        <fullName evidence="5">Mismatch-specific DNA-glycosylase</fullName>
    </submittedName>
</protein>
<dbReference type="InterPro" id="IPR015637">
    <property type="entry name" value="MUG/TDG"/>
</dbReference>
<keyword evidence="2" id="KW-0378">Hydrolase</keyword>
<dbReference type="Pfam" id="PF03167">
    <property type="entry name" value="UDG"/>
    <property type="match status" value="1"/>
</dbReference>
<name>A0A845EZX8_9BACL</name>
<dbReference type="SUPFAM" id="SSF52141">
    <property type="entry name" value="Uracil-DNA glycosylase-like"/>
    <property type="match status" value="1"/>
</dbReference>
<dbReference type="Proteomes" id="UP000447833">
    <property type="component" value="Unassembled WGS sequence"/>
</dbReference>
<dbReference type="PANTHER" id="PTHR12159:SF9">
    <property type="entry name" value="G_T MISMATCH-SPECIFIC THYMINE DNA GLYCOSYLASE"/>
    <property type="match status" value="1"/>
</dbReference>
<feature type="domain" description="Uracil-DNA glycosylase-like" evidence="4">
    <location>
        <begin position="3"/>
        <end position="160"/>
    </location>
</feature>
<evidence type="ECO:0000256" key="3">
    <source>
        <dbReference type="ARBA" id="ARBA00023204"/>
    </source>
</evidence>
<organism evidence="5 6">
    <name type="scientific">Guptibacillus hwajinpoensis</name>
    <dbReference type="NCBI Taxonomy" id="208199"/>
    <lineage>
        <taxon>Bacteria</taxon>
        <taxon>Bacillati</taxon>
        <taxon>Bacillota</taxon>
        <taxon>Bacilli</taxon>
        <taxon>Bacillales</taxon>
        <taxon>Guptibacillaceae</taxon>
        <taxon>Guptibacillus</taxon>
    </lineage>
</organism>
<dbReference type="InterPro" id="IPR036895">
    <property type="entry name" value="Uracil-DNA_glycosylase-like_sf"/>
</dbReference>
<reference evidence="5 6" key="1">
    <citation type="submission" date="2019-11" db="EMBL/GenBank/DDBJ databases">
        <title>Genome sequences of 17 halophilic strains isolated from different environments.</title>
        <authorList>
            <person name="Furrow R.E."/>
        </authorList>
    </citation>
    <scope>NUCLEOTIDE SEQUENCE [LARGE SCALE GENOMIC DNA]</scope>
    <source>
        <strain evidence="5 6">22506_14_FS</strain>
    </source>
</reference>
<dbReference type="PANTHER" id="PTHR12159">
    <property type="entry name" value="G/T AND G/U MISMATCH-SPECIFIC DNA GLYCOSYLASE"/>
    <property type="match status" value="1"/>
</dbReference>
<keyword evidence="1" id="KW-0227">DNA damage</keyword>
<dbReference type="InterPro" id="IPR005122">
    <property type="entry name" value="Uracil-DNA_glycosylase-like"/>
</dbReference>
<gene>
    <name evidence="5" type="ORF">GLW07_11805</name>
</gene>
<evidence type="ECO:0000259" key="4">
    <source>
        <dbReference type="Pfam" id="PF03167"/>
    </source>
</evidence>
<evidence type="ECO:0000313" key="6">
    <source>
        <dbReference type="Proteomes" id="UP000447833"/>
    </source>
</evidence>